<sequence length="274" mass="30706">MSDHSNHPARSSRHRRYKPYAFYPSVSASPSPSASSLASSSSSQIQIHPRLHTHSYPNMDMFQTPGHELFTQHTTSKAVAPDQKLPPLPRGAIVLPPGQPWNALRARDRVPMPQLALKSNRPAAAKMAPIVFNWAGTPLGWGVRMDEFSQKGGHFIAEHMIGGYDIIATKYKLRTINLRIVWPGYEESIDQGRVIDLMTPAGPMTRAQLASIVVDAMSRYCQKALQFRCDPKCAPWRIGRDAIRLDHFVLVALLNISGDTWQADIILERQYTMK</sequence>
<name>A0ACB8SC22_9AGAM</name>
<proteinExistence type="predicted"/>
<organism evidence="1 2">
    <name type="scientific">Auriscalpium vulgare</name>
    <dbReference type="NCBI Taxonomy" id="40419"/>
    <lineage>
        <taxon>Eukaryota</taxon>
        <taxon>Fungi</taxon>
        <taxon>Dikarya</taxon>
        <taxon>Basidiomycota</taxon>
        <taxon>Agaricomycotina</taxon>
        <taxon>Agaricomycetes</taxon>
        <taxon>Russulales</taxon>
        <taxon>Auriscalpiaceae</taxon>
        <taxon>Auriscalpium</taxon>
    </lineage>
</organism>
<gene>
    <name evidence="1" type="ORF">FA95DRAFT_1600888</name>
</gene>
<reference evidence="1" key="1">
    <citation type="submission" date="2021-02" db="EMBL/GenBank/DDBJ databases">
        <authorList>
            <consortium name="DOE Joint Genome Institute"/>
            <person name="Ahrendt S."/>
            <person name="Looney B.P."/>
            <person name="Miyauchi S."/>
            <person name="Morin E."/>
            <person name="Drula E."/>
            <person name="Courty P.E."/>
            <person name="Chicoki N."/>
            <person name="Fauchery L."/>
            <person name="Kohler A."/>
            <person name="Kuo A."/>
            <person name="Labutti K."/>
            <person name="Pangilinan J."/>
            <person name="Lipzen A."/>
            <person name="Riley R."/>
            <person name="Andreopoulos W."/>
            <person name="He G."/>
            <person name="Johnson J."/>
            <person name="Barry K.W."/>
            <person name="Grigoriev I.V."/>
            <person name="Nagy L."/>
            <person name="Hibbett D."/>
            <person name="Henrissat B."/>
            <person name="Matheny P.B."/>
            <person name="Labbe J."/>
            <person name="Martin F."/>
        </authorList>
    </citation>
    <scope>NUCLEOTIDE SEQUENCE</scope>
    <source>
        <strain evidence="1">FP105234-sp</strain>
    </source>
</reference>
<dbReference type="EMBL" id="MU275839">
    <property type="protein sequence ID" value="KAI0053762.1"/>
    <property type="molecule type" value="Genomic_DNA"/>
</dbReference>
<protein>
    <submittedName>
        <fullName evidence="1">Uncharacterized protein</fullName>
    </submittedName>
</protein>
<comment type="caution">
    <text evidence="1">The sequence shown here is derived from an EMBL/GenBank/DDBJ whole genome shotgun (WGS) entry which is preliminary data.</text>
</comment>
<evidence type="ECO:0000313" key="1">
    <source>
        <dbReference type="EMBL" id="KAI0053762.1"/>
    </source>
</evidence>
<accession>A0ACB8SC22</accession>
<dbReference type="Proteomes" id="UP000814033">
    <property type="component" value="Unassembled WGS sequence"/>
</dbReference>
<evidence type="ECO:0000313" key="2">
    <source>
        <dbReference type="Proteomes" id="UP000814033"/>
    </source>
</evidence>
<reference evidence="1" key="2">
    <citation type="journal article" date="2022" name="New Phytol.">
        <title>Evolutionary transition to the ectomycorrhizal habit in the genomes of a hyperdiverse lineage of mushroom-forming fungi.</title>
        <authorList>
            <person name="Looney B."/>
            <person name="Miyauchi S."/>
            <person name="Morin E."/>
            <person name="Drula E."/>
            <person name="Courty P.E."/>
            <person name="Kohler A."/>
            <person name="Kuo A."/>
            <person name="LaButti K."/>
            <person name="Pangilinan J."/>
            <person name="Lipzen A."/>
            <person name="Riley R."/>
            <person name="Andreopoulos W."/>
            <person name="He G."/>
            <person name="Johnson J."/>
            <person name="Nolan M."/>
            <person name="Tritt A."/>
            <person name="Barry K.W."/>
            <person name="Grigoriev I.V."/>
            <person name="Nagy L.G."/>
            <person name="Hibbett D."/>
            <person name="Henrissat B."/>
            <person name="Matheny P.B."/>
            <person name="Labbe J."/>
            <person name="Martin F.M."/>
        </authorList>
    </citation>
    <scope>NUCLEOTIDE SEQUENCE</scope>
    <source>
        <strain evidence="1">FP105234-sp</strain>
    </source>
</reference>
<keyword evidence="2" id="KW-1185">Reference proteome</keyword>